<accession>A0AAE0SBT3</accession>
<keyword evidence="3" id="KW-1185">Reference proteome</keyword>
<reference evidence="2" key="1">
    <citation type="journal article" date="2021" name="Genome Biol. Evol.">
        <title>A High-Quality Reference Genome for a Parasitic Bivalve with Doubly Uniparental Inheritance (Bivalvia: Unionida).</title>
        <authorList>
            <person name="Smith C.H."/>
        </authorList>
    </citation>
    <scope>NUCLEOTIDE SEQUENCE</scope>
    <source>
        <strain evidence="2">CHS0354</strain>
    </source>
</reference>
<organism evidence="2 3">
    <name type="scientific">Potamilus streckersoni</name>
    <dbReference type="NCBI Taxonomy" id="2493646"/>
    <lineage>
        <taxon>Eukaryota</taxon>
        <taxon>Metazoa</taxon>
        <taxon>Spiralia</taxon>
        <taxon>Lophotrochozoa</taxon>
        <taxon>Mollusca</taxon>
        <taxon>Bivalvia</taxon>
        <taxon>Autobranchia</taxon>
        <taxon>Heteroconchia</taxon>
        <taxon>Palaeoheterodonta</taxon>
        <taxon>Unionida</taxon>
        <taxon>Unionoidea</taxon>
        <taxon>Unionidae</taxon>
        <taxon>Ambleminae</taxon>
        <taxon>Lampsilini</taxon>
        <taxon>Potamilus</taxon>
    </lineage>
</organism>
<dbReference type="Proteomes" id="UP001195483">
    <property type="component" value="Unassembled WGS sequence"/>
</dbReference>
<feature type="compositionally biased region" description="Basic and acidic residues" evidence="1">
    <location>
        <begin position="1"/>
        <end position="12"/>
    </location>
</feature>
<protein>
    <submittedName>
        <fullName evidence="2">Uncharacterized protein</fullName>
    </submittedName>
</protein>
<feature type="non-terminal residue" evidence="2">
    <location>
        <position position="62"/>
    </location>
</feature>
<evidence type="ECO:0000313" key="2">
    <source>
        <dbReference type="EMBL" id="KAK3588942.1"/>
    </source>
</evidence>
<name>A0AAE0SBT3_9BIVA</name>
<comment type="caution">
    <text evidence="2">The sequence shown here is derived from an EMBL/GenBank/DDBJ whole genome shotgun (WGS) entry which is preliminary data.</text>
</comment>
<feature type="region of interest" description="Disordered" evidence="1">
    <location>
        <begin position="1"/>
        <end position="22"/>
    </location>
</feature>
<evidence type="ECO:0000313" key="3">
    <source>
        <dbReference type="Proteomes" id="UP001195483"/>
    </source>
</evidence>
<reference evidence="2" key="2">
    <citation type="journal article" date="2021" name="Genome Biol. Evol.">
        <title>Developing a high-quality reference genome for a parasitic bivalve with doubly uniparental inheritance (Bivalvia: Unionida).</title>
        <authorList>
            <person name="Smith C.H."/>
        </authorList>
    </citation>
    <scope>NUCLEOTIDE SEQUENCE</scope>
    <source>
        <strain evidence="2">CHS0354</strain>
        <tissue evidence="2">Mantle</tissue>
    </source>
</reference>
<reference evidence="2" key="3">
    <citation type="submission" date="2023-05" db="EMBL/GenBank/DDBJ databases">
        <authorList>
            <person name="Smith C.H."/>
        </authorList>
    </citation>
    <scope>NUCLEOTIDE SEQUENCE</scope>
    <source>
        <strain evidence="2">CHS0354</strain>
        <tissue evidence="2">Mantle</tissue>
    </source>
</reference>
<dbReference type="AlphaFoldDB" id="A0AAE0SBT3"/>
<gene>
    <name evidence="2" type="ORF">CHS0354_043109</name>
</gene>
<proteinExistence type="predicted"/>
<evidence type="ECO:0000256" key="1">
    <source>
        <dbReference type="SAM" id="MobiDB-lite"/>
    </source>
</evidence>
<dbReference type="EMBL" id="JAEAOA010002363">
    <property type="protein sequence ID" value="KAK3588942.1"/>
    <property type="molecule type" value="Genomic_DNA"/>
</dbReference>
<sequence length="62" mass="6917">MVNDTRSDDDGPKQFGTPKPSCISVNRSVPAPLVRCYLGFSVSLYTVEPTHKRCTDRETNTQ</sequence>